<evidence type="ECO:0000259" key="3">
    <source>
        <dbReference type="Pfam" id="PF20153"/>
    </source>
</evidence>
<feature type="transmembrane region" description="Helical" evidence="2">
    <location>
        <begin position="122"/>
        <end position="144"/>
    </location>
</feature>
<keyword evidence="2" id="KW-0472">Membrane</keyword>
<gene>
    <name evidence="4" type="ORF">FIBSPDRAFT_939255</name>
</gene>
<dbReference type="Proteomes" id="UP000076532">
    <property type="component" value="Unassembled WGS sequence"/>
</dbReference>
<feature type="transmembrane region" description="Helical" evidence="2">
    <location>
        <begin position="174"/>
        <end position="199"/>
    </location>
</feature>
<protein>
    <recommendedName>
        <fullName evidence="3">DUF6535 domain-containing protein</fullName>
    </recommendedName>
</protein>
<dbReference type="InterPro" id="IPR045338">
    <property type="entry name" value="DUF6535"/>
</dbReference>
<feature type="region of interest" description="Disordered" evidence="1">
    <location>
        <begin position="1"/>
        <end position="20"/>
    </location>
</feature>
<evidence type="ECO:0000256" key="1">
    <source>
        <dbReference type="SAM" id="MobiDB-lite"/>
    </source>
</evidence>
<dbReference type="OrthoDB" id="3269725at2759"/>
<feature type="domain" description="DUF6535" evidence="3">
    <location>
        <begin position="29"/>
        <end position="203"/>
    </location>
</feature>
<sequence length="867" mass="96985">MQPDSLSGAPDISGQEASPTLDDPSIKVWSIYLSEAALHDKALVESWTRDMDGIIIFAGLFSAIVTAMIVESYTNLMPDPNDRTVALLLQISMQLGGNTSAIAAPIIGAFHPTPSALRVNMFWFLSLCLGLTCALAATLVQQWARNYLQAIEKRPAPQVKARIRSYLYQGIDEFGMSAVVEGIPTLLHGSVFLFLVGLVDFLYSINFAVALVVICAVATGFALYTTITWLPIINRKCPYRTPLSGIFWRLSQLLGLLRFRERGVWKRVKGRMWEGQEALACADVLSRNRRDLRALSWTLESITDDAKLASFAEGIPAFCSSENGRDIMRRIAATEDIQLMSRITLLLMQNQEREHSAATRSIICMDAISAICALCADDPWSFLCQYESDLHRAIMPATMSCDGQVANAALDVARQVAKHIQCCILLHADRAQAHTAEAARIRSTMIACGLMKYDQPEFEWGLIMLKRWQSLTLVIHMLPQLARSRGDPVVITSAVGEYTKSVFLCPEFVDTLLGYFRARRLFKLLEGCSRDGVDLVNSEHHRECVLACLKACFYMTEMLEWTAYLRTTGIKLLAHFTDSTSDAVSKYAICVTARFSAELQRRVYSSRDFSVLNNIMFFCSNTPDRKLHPIPTFDDGSLPEAIPHYLDVSDSRMTRLYEKLSPTERLDLQLIHGDGSKALALCRGQVAIFIRLLERLGNSHSSTVDALKLAYDSIEPMKPYLNARYSCRRDQAWLVQLCLDYTHHRGTLDRFQPQRFCMDEPLLRVLGTIGDPETIEKAKQAVHTYRLAANGKYHTAADVAYEHLRDAIPLPAMEDDEMGRLDPLLGGHRGGSPTPDVLGDTRHVLWHAVAVSSGWIGVENQVERDQE</sequence>
<feature type="transmembrane region" description="Helical" evidence="2">
    <location>
        <begin position="205"/>
        <end position="230"/>
    </location>
</feature>
<feature type="transmembrane region" description="Helical" evidence="2">
    <location>
        <begin position="85"/>
        <end position="110"/>
    </location>
</feature>
<dbReference type="Pfam" id="PF20153">
    <property type="entry name" value="DUF6535"/>
    <property type="match status" value="1"/>
</dbReference>
<evidence type="ECO:0000256" key="2">
    <source>
        <dbReference type="SAM" id="Phobius"/>
    </source>
</evidence>
<feature type="transmembrane region" description="Helical" evidence="2">
    <location>
        <begin position="53"/>
        <end position="73"/>
    </location>
</feature>
<proteinExistence type="predicted"/>
<dbReference type="AlphaFoldDB" id="A0A165WUG6"/>
<dbReference type="EMBL" id="KV417736">
    <property type="protein sequence ID" value="KZP07924.1"/>
    <property type="molecule type" value="Genomic_DNA"/>
</dbReference>
<keyword evidence="2" id="KW-1133">Transmembrane helix</keyword>
<name>A0A165WUG6_9AGAM</name>
<evidence type="ECO:0000313" key="5">
    <source>
        <dbReference type="Proteomes" id="UP000076532"/>
    </source>
</evidence>
<organism evidence="4 5">
    <name type="scientific">Athelia psychrophila</name>
    <dbReference type="NCBI Taxonomy" id="1759441"/>
    <lineage>
        <taxon>Eukaryota</taxon>
        <taxon>Fungi</taxon>
        <taxon>Dikarya</taxon>
        <taxon>Basidiomycota</taxon>
        <taxon>Agaricomycotina</taxon>
        <taxon>Agaricomycetes</taxon>
        <taxon>Agaricomycetidae</taxon>
        <taxon>Atheliales</taxon>
        <taxon>Atheliaceae</taxon>
        <taxon>Athelia</taxon>
    </lineage>
</organism>
<evidence type="ECO:0000313" key="4">
    <source>
        <dbReference type="EMBL" id="KZP07924.1"/>
    </source>
</evidence>
<accession>A0A165WUG6</accession>
<keyword evidence="5" id="KW-1185">Reference proteome</keyword>
<reference evidence="4 5" key="1">
    <citation type="journal article" date="2016" name="Mol. Biol. Evol.">
        <title>Comparative Genomics of Early-Diverging Mushroom-Forming Fungi Provides Insights into the Origins of Lignocellulose Decay Capabilities.</title>
        <authorList>
            <person name="Nagy L.G."/>
            <person name="Riley R."/>
            <person name="Tritt A."/>
            <person name="Adam C."/>
            <person name="Daum C."/>
            <person name="Floudas D."/>
            <person name="Sun H."/>
            <person name="Yadav J.S."/>
            <person name="Pangilinan J."/>
            <person name="Larsson K.H."/>
            <person name="Matsuura K."/>
            <person name="Barry K."/>
            <person name="Labutti K."/>
            <person name="Kuo R."/>
            <person name="Ohm R.A."/>
            <person name="Bhattacharya S.S."/>
            <person name="Shirouzu T."/>
            <person name="Yoshinaga Y."/>
            <person name="Martin F.M."/>
            <person name="Grigoriev I.V."/>
            <person name="Hibbett D.S."/>
        </authorList>
    </citation>
    <scope>NUCLEOTIDE SEQUENCE [LARGE SCALE GENOMIC DNA]</scope>
    <source>
        <strain evidence="4 5">CBS 109695</strain>
    </source>
</reference>
<keyword evidence="2" id="KW-0812">Transmembrane</keyword>